<keyword evidence="2 7" id="KW-0645">Protease</keyword>
<dbReference type="STRING" id="1526.SAMN02910262_01931"/>
<evidence type="ECO:0000256" key="3">
    <source>
        <dbReference type="ARBA" id="ARBA00022801"/>
    </source>
</evidence>
<dbReference type="PROSITE" id="PS50106">
    <property type="entry name" value="PDZ"/>
    <property type="match status" value="1"/>
</dbReference>
<sequence>MTDPRDEYEKDMGNMGNMGCTENMENIEHDGCAPDDAVSGAGTDRDTVSDTAAGGKDSGAGRAPAENSAGGGSWNSSEQGTQFGGFANSRYIGHPINDFESQTGWQDGPVPQPPVVQQTNTGKKVLGILVSGILFGVVAGGTMFGVNQAAKRVFSSDAAKETSAPLILEESQPETKDPSADSAAGAAIGSTETGTDLYDVSEIVENAIPSVVAINTQTTITQNDWFFGPQTYRASGSGSGIIAAENDSELLLISNNHVVADSQKLTVTFHDGTSVEAAVKGTDPNTDLAVIAVAMENIPEETRGKIKVAVMGDSDSLKLGERVIAIGNALGQGQSVTSGVVSVLNKKIPMQNGTTRTLIQVDAAINPGNSGGALLNRKGELIGINSAKYSRTDVEGVGFAIPISQAKTIIDDLMTKKTKVPVPEDQRAYIGIQMSNIDAVTARNYNLPEGVYVYRIIPGFAAEQSDLKERDVIVKFGGETVRTGEDLQKLVSYYHGGETVKVTIMREDENRVYQEKEVEITLSYRKDAENAKKNGQP</sequence>
<dbReference type="PANTHER" id="PTHR43343:SF3">
    <property type="entry name" value="PROTEASE DO-LIKE 8, CHLOROPLASTIC"/>
    <property type="match status" value="1"/>
</dbReference>
<dbReference type="InterPro" id="IPR001940">
    <property type="entry name" value="Peptidase_S1C"/>
</dbReference>
<keyword evidence="8" id="KW-1185">Reference proteome</keyword>
<evidence type="ECO:0000259" key="6">
    <source>
        <dbReference type="PROSITE" id="PS50106"/>
    </source>
</evidence>
<dbReference type="Gene3D" id="2.40.10.10">
    <property type="entry name" value="Trypsin-like serine proteases"/>
    <property type="match status" value="2"/>
</dbReference>
<evidence type="ECO:0000256" key="5">
    <source>
        <dbReference type="SAM" id="Phobius"/>
    </source>
</evidence>
<evidence type="ECO:0000313" key="7">
    <source>
        <dbReference type="EMBL" id="SET76783.1"/>
    </source>
</evidence>
<evidence type="ECO:0000256" key="4">
    <source>
        <dbReference type="SAM" id="MobiDB-lite"/>
    </source>
</evidence>
<dbReference type="PANTHER" id="PTHR43343">
    <property type="entry name" value="PEPTIDASE S12"/>
    <property type="match status" value="1"/>
</dbReference>
<name>A0A1I0GZT6_9FIRM</name>
<reference evidence="8" key="1">
    <citation type="submission" date="2016-10" db="EMBL/GenBank/DDBJ databases">
        <authorList>
            <person name="Varghese N."/>
            <person name="Submissions S."/>
        </authorList>
    </citation>
    <scope>NUCLEOTIDE SEQUENCE [LARGE SCALE GENOMIC DNA]</scope>
    <source>
        <strain evidence="8">KH1P1</strain>
    </source>
</reference>
<protein>
    <submittedName>
        <fullName evidence="7">Serine protease Do</fullName>
    </submittedName>
</protein>
<dbReference type="Proteomes" id="UP000199820">
    <property type="component" value="Unassembled WGS sequence"/>
</dbReference>
<keyword evidence="5" id="KW-0472">Membrane</keyword>
<comment type="similarity">
    <text evidence="1">Belongs to the peptidase S1C family.</text>
</comment>
<dbReference type="InterPro" id="IPR009003">
    <property type="entry name" value="Peptidase_S1_PA"/>
</dbReference>
<dbReference type="OrthoDB" id="9758917at2"/>
<feature type="region of interest" description="Disordered" evidence="4">
    <location>
        <begin position="1"/>
        <end position="117"/>
    </location>
</feature>
<dbReference type="SUPFAM" id="SSF50494">
    <property type="entry name" value="Trypsin-like serine proteases"/>
    <property type="match status" value="1"/>
</dbReference>
<dbReference type="EMBL" id="FOIL01000041">
    <property type="protein sequence ID" value="SET76783.1"/>
    <property type="molecule type" value="Genomic_DNA"/>
</dbReference>
<feature type="compositionally biased region" description="Basic and acidic residues" evidence="4">
    <location>
        <begin position="1"/>
        <end position="12"/>
    </location>
</feature>
<evidence type="ECO:0000256" key="2">
    <source>
        <dbReference type="ARBA" id="ARBA00022670"/>
    </source>
</evidence>
<dbReference type="InterPro" id="IPR036034">
    <property type="entry name" value="PDZ_sf"/>
</dbReference>
<keyword evidence="5" id="KW-1133">Transmembrane helix</keyword>
<dbReference type="PRINTS" id="PR00834">
    <property type="entry name" value="PROTEASES2C"/>
</dbReference>
<dbReference type="Pfam" id="PF13180">
    <property type="entry name" value="PDZ_2"/>
    <property type="match status" value="1"/>
</dbReference>
<dbReference type="GO" id="GO:0004252">
    <property type="term" value="F:serine-type endopeptidase activity"/>
    <property type="evidence" value="ECO:0007669"/>
    <property type="project" value="InterPro"/>
</dbReference>
<keyword evidence="3" id="KW-0378">Hydrolase</keyword>
<dbReference type="InterPro" id="IPR051201">
    <property type="entry name" value="Chloro_Bact_Ser_Proteases"/>
</dbReference>
<evidence type="ECO:0000256" key="1">
    <source>
        <dbReference type="ARBA" id="ARBA00010541"/>
    </source>
</evidence>
<proteinExistence type="inferred from homology"/>
<evidence type="ECO:0000313" key="8">
    <source>
        <dbReference type="Proteomes" id="UP000199820"/>
    </source>
</evidence>
<dbReference type="InterPro" id="IPR043504">
    <property type="entry name" value="Peptidase_S1_PA_chymotrypsin"/>
</dbReference>
<dbReference type="Pfam" id="PF13365">
    <property type="entry name" value="Trypsin_2"/>
    <property type="match status" value="1"/>
</dbReference>
<gene>
    <name evidence="7" type="ORF">SAMN04487771_10419</name>
</gene>
<dbReference type="SMART" id="SM00228">
    <property type="entry name" value="PDZ"/>
    <property type="match status" value="1"/>
</dbReference>
<organism evidence="7 8">
    <name type="scientific">[Clostridium] aminophilum</name>
    <dbReference type="NCBI Taxonomy" id="1526"/>
    <lineage>
        <taxon>Bacteria</taxon>
        <taxon>Bacillati</taxon>
        <taxon>Bacillota</taxon>
        <taxon>Clostridia</taxon>
        <taxon>Lachnospirales</taxon>
        <taxon>Lachnospiraceae</taxon>
    </lineage>
</organism>
<keyword evidence="5" id="KW-0812">Transmembrane</keyword>
<dbReference type="Gene3D" id="2.30.42.10">
    <property type="match status" value="1"/>
</dbReference>
<accession>A0A1I0GZT6</accession>
<feature type="region of interest" description="Disordered" evidence="4">
    <location>
        <begin position="163"/>
        <end position="188"/>
    </location>
</feature>
<dbReference type="InterPro" id="IPR001478">
    <property type="entry name" value="PDZ"/>
</dbReference>
<dbReference type="RefSeq" id="WP_074650052.1">
    <property type="nucleotide sequence ID" value="NZ_FOIL01000041.1"/>
</dbReference>
<dbReference type="AlphaFoldDB" id="A0A1I0GZT6"/>
<dbReference type="SUPFAM" id="SSF50156">
    <property type="entry name" value="PDZ domain-like"/>
    <property type="match status" value="1"/>
</dbReference>
<dbReference type="GO" id="GO:0006508">
    <property type="term" value="P:proteolysis"/>
    <property type="evidence" value="ECO:0007669"/>
    <property type="project" value="UniProtKB-KW"/>
</dbReference>
<feature type="domain" description="PDZ" evidence="6">
    <location>
        <begin position="419"/>
        <end position="508"/>
    </location>
</feature>
<feature type="transmembrane region" description="Helical" evidence="5">
    <location>
        <begin position="125"/>
        <end position="146"/>
    </location>
</feature>